<proteinExistence type="predicted"/>
<dbReference type="Pfam" id="PF00050">
    <property type="entry name" value="Kazal_1"/>
    <property type="match status" value="1"/>
</dbReference>
<dbReference type="Proteomes" id="UP001497623">
    <property type="component" value="Unassembled WGS sequence"/>
</dbReference>
<sequence length="246" mass="27713">MLFSDALSLFCLIECHSLICIPHIVNKDRNLILCVKHLNSISCHSARFCFKKNGPREVPRTGVWSQKNRIYFYMKHLKIFSCHSAKFCLEILIRRVPSTVDDCSHNCTADWDPVRGSDGTAYTNECLLNYVSCRNPSDNITVAHKGISHSDYYPGHCSDDYPGGPVCGSDGITYSKECRVSAASYRYPYDNIDVAHKGECHDDCSYNCKADWIHVCGSDGTTYSNECQLNFTSCRNPSDNIVVVHK</sequence>
<feature type="chain" id="PRO_5043495000" description="Kazal-like domain-containing protein" evidence="4">
    <location>
        <begin position="18"/>
        <end position="246"/>
    </location>
</feature>
<evidence type="ECO:0000256" key="1">
    <source>
        <dbReference type="ARBA" id="ARBA00022690"/>
    </source>
</evidence>
<gene>
    <name evidence="6" type="ORF">MNOR_LOCUS29195</name>
</gene>
<keyword evidence="4" id="KW-0732">Signal</keyword>
<dbReference type="GO" id="GO:0005576">
    <property type="term" value="C:extracellular region"/>
    <property type="evidence" value="ECO:0007669"/>
    <property type="project" value="TreeGrafter"/>
</dbReference>
<feature type="domain" description="Kazal-like" evidence="5">
    <location>
        <begin position="97"/>
        <end position="138"/>
    </location>
</feature>
<dbReference type="InterPro" id="IPR002350">
    <property type="entry name" value="Kazal_dom"/>
</dbReference>
<name>A0AAV2RTE9_MEGNR</name>
<accession>A0AAV2RTE9</accession>
<dbReference type="Gene3D" id="3.30.60.30">
    <property type="match status" value="3"/>
</dbReference>
<dbReference type="GO" id="GO:0030154">
    <property type="term" value="P:cell differentiation"/>
    <property type="evidence" value="ECO:0007669"/>
    <property type="project" value="TreeGrafter"/>
</dbReference>
<dbReference type="PROSITE" id="PS51465">
    <property type="entry name" value="KAZAL_2"/>
    <property type="match status" value="3"/>
</dbReference>
<dbReference type="EMBL" id="CAXKWB010033401">
    <property type="protein sequence ID" value="CAL4142805.1"/>
    <property type="molecule type" value="Genomic_DNA"/>
</dbReference>
<evidence type="ECO:0000259" key="5">
    <source>
        <dbReference type="PROSITE" id="PS51465"/>
    </source>
</evidence>
<dbReference type="PANTHER" id="PTHR10913:SF45">
    <property type="entry name" value="FOLLISTATIN, ISOFORM A-RELATED"/>
    <property type="match status" value="1"/>
</dbReference>
<keyword evidence="7" id="KW-1185">Reference proteome</keyword>
<dbReference type="Pfam" id="PF07648">
    <property type="entry name" value="Kazal_2"/>
    <property type="match status" value="2"/>
</dbReference>
<feature type="domain" description="Kazal-like" evidence="5">
    <location>
        <begin position="143"/>
        <end position="202"/>
    </location>
</feature>
<comment type="caution">
    <text evidence="6">The sequence shown here is derived from an EMBL/GenBank/DDBJ whole genome shotgun (WGS) entry which is preliminary data.</text>
</comment>
<feature type="signal peptide" evidence="4">
    <location>
        <begin position="1"/>
        <end position="17"/>
    </location>
</feature>
<dbReference type="SMART" id="SM00280">
    <property type="entry name" value="KAZAL"/>
    <property type="match status" value="3"/>
</dbReference>
<feature type="domain" description="Kazal-like" evidence="5">
    <location>
        <begin position="203"/>
        <end position="246"/>
    </location>
</feature>
<dbReference type="AlphaFoldDB" id="A0AAV2RTE9"/>
<evidence type="ECO:0000256" key="2">
    <source>
        <dbReference type="ARBA" id="ARBA00022900"/>
    </source>
</evidence>
<evidence type="ECO:0000313" key="6">
    <source>
        <dbReference type="EMBL" id="CAL4142805.1"/>
    </source>
</evidence>
<keyword evidence="2" id="KW-0722">Serine protease inhibitor</keyword>
<dbReference type="SUPFAM" id="SSF100895">
    <property type="entry name" value="Kazal-type serine protease inhibitors"/>
    <property type="match status" value="3"/>
</dbReference>
<dbReference type="PANTHER" id="PTHR10913">
    <property type="entry name" value="FOLLISTATIN-RELATED"/>
    <property type="match status" value="1"/>
</dbReference>
<feature type="non-terminal residue" evidence="6">
    <location>
        <position position="246"/>
    </location>
</feature>
<keyword evidence="3" id="KW-1015">Disulfide bond</keyword>
<dbReference type="InterPro" id="IPR036058">
    <property type="entry name" value="Kazal_dom_sf"/>
</dbReference>
<organism evidence="6 7">
    <name type="scientific">Meganyctiphanes norvegica</name>
    <name type="common">Northern krill</name>
    <name type="synonym">Thysanopoda norvegica</name>
    <dbReference type="NCBI Taxonomy" id="48144"/>
    <lineage>
        <taxon>Eukaryota</taxon>
        <taxon>Metazoa</taxon>
        <taxon>Ecdysozoa</taxon>
        <taxon>Arthropoda</taxon>
        <taxon>Crustacea</taxon>
        <taxon>Multicrustacea</taxon>
        <taxon>Malacostraca</taxon>
        <taxon>Eumalacostraca</taxon>
        <taxon>Eucarida</taxon>
        <taxon>Euphausiacea</taxon>
        <taxon>Euphausiidae</taxon>
        <taxon>Meganyctiphanes</taxon>
    </lineage>
</organism>
<evidence type="ECO:0000256" key="4">
    <source>
        <dbReference type="SAM" id="SignalP"/>
    </source>
</evidence>
<dbReference type="CDD" id="cd00104">
    <property type="entry name" value="KAZAL_FS"/>
    <property type="match status" value="3"/>
</dbReference>
<evidence type="ECO:0000256" key="3">
    <source>
        <dbReference type="ARBA" id="ARBA00023157"/>
    </source>
</evidence>
<keyword evidence="1" id="KW-0646">Protease inhibitor</keyword>
<evidence type="ECO:0000313" key="7">
    <source>
        <dbReference type="Proteomes" id="UP001497623"/>
    </source>
</evidence>
<reference evidence="6 7" key="1">
    <citation type="submission" date="2024-05" db="EMBL/GenBank/DDBJ databases">
        <authorList>
            <person name="Wallberg A."/>
        </authorList>
    </citation>
    <scope>NUCLEOTIDE SEQUENCE [LARGE SCALE GENOMIC DNA]</scope>
</reference>
<dbReference type="InterPro" id="IPR050653">
    <property type="entry name" value="Prot_Inhib_GrowthFact_Antg"/>
</dbReference>
<protein>
    <recommendedName>
        <fullName evidence="5">Kazal-like domain-containing protein</fullName>
    </recommendedName>
</protein>